<dbReference type="SUPFAM" id="SSF56059">
    <property type="entry name" value="Glutathione synthetase ATP-binding domain-like"/>
    <property type="match status" value="1"/>
</dbReference>
<evidence type="ECO:0000256" key="3">
    <source>
        <dbReference type="ARBA" id="ARBA00022840"/>
    </source>
</evidence>
<proteinExistence type="predicted"/>
<sequence>MGNPDGETDGNMPDVDADTPRCCESGGIPCFAPSHAAANIEGSKAFAKRFMTKHKIPTAKGVGFKYYSEAREYIKSIGYRVVIKASALAAGKGVIIPATKEEALAALDDIMVYKKFGDAAGASVVVEVYLEGDEISVHTFCDGYIFKSLPPGQDDKKAWVNGPNTGGMGVYTPTDFVLTMT</sequence>
<protein>
    <submittedName>
        <fullName evidence="6">Bifunctional purine biosynthetic protein Ade1</fullName>
    </submittedName>
</protein>
<evidence type="ECO:0000259" key="5">
    <source>
        <dbReference type="PROSITE" id="PS50975"/>
    </source>
</evidence>
<keyword evidence="3 4" id="KW-0067">ATP-binding</keyword>
<dbReference type="InterPro" id="IPR000115">
    <property type="entry name" value="PRibGlycinamide_synth"/>
</dbReference>
<evidence type="ECO:0000256" key="2">
    <source>
        <dbReference type="ARBA" id="ARBA00022741"/>
    </source>
</evidence>
<keyword evidence="7" id="KW-1185">Reference proteome</keyword>
<keyword evidence="1" id="KW-0436">Ligase</keyword>
<dbReference type="Gene3D" id="3.30.1490.20">
    <property type="entry name" value="ATP-grasp fold, A domain"/>
    <property type="match status" value="1"/>
</dbReference>
<evidence type="ECO:0000256" key="1">
    <source>
        <dbReference type="ARBA" id="ARBA00022598"/>
    </source>
</evidence>
<evidence type="ECO:0000313" key="7">
    <source>
        <dbReference type="Proteomes" id="UP001480595"/>
    </source>
</evidence>
<feature type="domain" description="ATP-grasp" evidence="5">
    <location>
        <begin position="48"/>
        <end position="134"/>
    </location>
</feature>
<dbReference type="Gene3D" id="3.30.470.20">
    <property type="entry name" value="ATP-grasp fold, B domain"/>
    <property type="match status" value="1"/>
</dbReference>
<organism evidence="6 7">
    <name type="scientific">Apiospora phragmitis</name>
    <dbReference type="NCBI Taxonomy" id="2905665"/>
    <lineage>
        <taxon>Eukaryota</taxon>
        <taxon>Fungi</taxon>
        <taxon>Dikarya</taxon>
        <taxon>Ascomycota</taxon>
        <taxon>Pezizomycotina</taxon>
        <taxon>Sordariomycetes</taxon>
        <taxon>Xylariomycetidae</taxon>
        <taxon>Amphisphaeriales</taxon>
        <taxon>Apiosporaceae</taxon>
        <taxon>Apiospora</taxon>
    </lineage>
</organism>
<reference evidence="6 7" key="1">
    <citation type="submission" date="2023-01" db="EMBL/GenBank/DDBJ databases">
        <title>Analysis of 21 Apiospora genomes using comparative genomics revels a genus with tremendous synthesis potential of carbohydrate active enzymes and secondary metabolites.</title>
        <authorList>
            <person name="Sorensen T."/>
        </authorList>
    </citation>
    <scope>NUCLEOTIDE SEQUENCE [LARGE SCALE GENOMIC DNA]</scope>
    <source>
        <strain evidence="6 7">CBS 135458</strain>
    </source>
</reference>
<dbReference type="InterPro" id="IPR020561">
    <property type="entry name" value="PRibGlycinamid_synth_ATP-grasp"/>
</dbReference>
<dbReference type="Proteomes" id="UP001480595">
    <property type="component" value="Unassembled WGS sequence"/>
</dbReference>
<accession>A0ABR1TU93</accession>
<keyword evidence="2 4" id="KW-0547">Nucleotide-binding</keyword>
<dbReference type="GeneID" id="92096421"/>
<dbReference type="InterPro" id="IPR011761">
    <property type="entry name" value="ATP-grasp"/>
</dbReference>
<comment type="caution">
    <text evidence="6">The sequence shown here is derived from an EMBL/GenBank/DDBJ whole genome shotgun (WGS) entry which is preliminary data.</text>
</comment>
<dbReference type="InterPro" id="IPR013815">
    <property type="entry name" value="ATP_grasp_subdomain_1"/>
</dbReference>
<dbReference type="SMART" id="SM01209">
    <property type="entry name" value="GARS_A"/>
    <property type="match status" value="1"/>
</dbReference>
<evidence type="ECO:0000256" key="4">
    <source>
        <dbReference type="PROSITE-ProRule" id="PRU00409"/>
    </source>
</evidence>
<dbReference type="RefSeq" id="XP_066712468.1">
    <property type="nucleotide sequence ID" value="XM_066863358.1"/>
</dbReference>
<dbReference type="PROSITE" id="PS50975">
    <property type="entry name" value="ATP_GRASP"/>
    <property type="match status" value="1"/>
</dbReference>
<name>A0ABR1TU93_9PEZI</name>
<evidence type="ECO:0000313" key="6">
    <source>
        <dbReference type="EMBL" id="KAK8050219.1"/>
    </source>
</evidence>
<dbReference type="PANTHER" id="PTHR43472:SF1">
    <property type="entry name" value="PHOSPHORIBOSYLAMINE--GLYCINE LIGASE, CHLOROPLASTIC"/>
    <property type="match status" value="1"/>
</dbReference>
<dbReference type="EMBL" id="JAQQWL010000011">
    <property type="protein sequence ID" value="KAK8050219.1"/>
    <property type="molecule type" value="Genomic_DNA"/>
</dbReference>
<dbReference type="PANTHER" id="PTHR43472">
    <property type="entry name" value="PHOSPHORIBOSYLAMINE--GLYCINE LIGASE"/>
    <property type="match status" value="1"/>
</dbReference>
<dbReference type="Pfam" id="PF01071">
    <property type="entry name" value="GARS_A"/>
    <property type="match status" value="1"/>
</dbReference>
<gene>
    <name evidence="6" type="ORF">PG994_011949</name>
</gene>